<dbReference type="Pfam" id="PF01161">
    <property type="entry name" value="PBP"/>
    <property type="match status" value="1"/>
</dbReference>
<evidence type="ECO:0000256" key="1">
    <source>
        <dbReference type="SAM" id="SignalP"/>
    </source>
</evidence>
<evidence type="ECO:0000313" key="2">
    <source>
        <dbReference type="EMBL" id="MDX8489248.1"/>
    </source>
</evidence>
<evidence type="ECO:0000313" key="3">
    <source>
        <dbReference type="Proteomes" id="UP001280156"/>
    </source>
</evidence>
<dbReference type="Proteomes" id="UP001280156">
    <property type="component" value="Unassembled WGS sequence"/>
</dbReference>
<dbReference type="PANTHER" id="PTHR30289">
    <property type="entry name" value="UNCHARACTERIZED PROTEIN YBCL-RELATED"/>
    <property type="match status" value="1"/>
</dbReference>
<dbReference type="Gene3D" id="3.90.280.10">
    <property type="entry name" value="PEBP-like"/>
    <property type="match status" value="1"/>
</dbReference>
<protein>
    <submittedName>
        <fullName evidence="2">YbhB/YbcL family Raf kinase inhibitor-like protein</fullName>
    </submittedName>
</protein>
<sequence>MTTLRLGFTMLALVAFAGHAAAFEISSPSVSDGKWDAKYLGDKAGCGGQSVSIALAWKDPPAGTRSYALTMFDTDANGGKGFWHWLAWNIPASAKGLREGAGAQGGKRMPKGAVSGKGGVGRAGYFGPCPPPGSGQHHYVFTLYALGEKTLRTPDNPSPEMVSVAAKSQALGEASVTYTYGR</sequence>
<organism evidence="2 3">
    <name type="scientific">Mesorhizobium humile</name>
    <dbReference type="NCBI Taxonomy" id="3072313"/>
    <lineage>
        <taxon>Bacteria</taxon>
        <taxon>Pseudomonadati</taxon>
        <taxon>Pseudomonadota</taxon>
        <taxon>Alphaproteobacteria</taxon>
        <taxon>Hyphomicrobiales</taxon>
        <taxon>Phyllobacteriaceae</taxon>
        <taxon>Mesorhizobium</taxon>
    </lineage>
</organism>
<reference evidence="2 3" key="1">
    <citation type="submission" date="2023-08" db="EMBL/GenBank/DDBJ databases">
        <title>Implementing the SeqCode for naming new Mesorhizobium species isolated from Vachellia karroo root nodules.</title>
        <authorList>
            <person name="Van Lill M."/>
        </authorList>
    </citation>
    <scope>NUCLEOTIDE SEQUENCE [LARGE SCALE GENOMIC DNA]</scope>
    <source>
        <strain evidence="2 3">VK2B</strain>
    </source>
</reference>
<proteinExistence type="predicted"/>
<gene>
    <name evidence="2" type="ORF">RFM52_29160</name>
</gene>
<dbReference type="CDD" id="cd00865">
    <property type="entry name" value="PEBP_bact_arch"/>
    <property type="match status" value="1"/>
</dbReference>
<keyword evidence="2" id="KW-0649">Protein kinase inhibitor</keyword>
<dbReference type="InterPro" id="IPR036610">
    <property type="entry name" value="PEBP-like_sf"/>
</dbReference>
<dbReference type="InterPro" id="IPR008914">
    <property type="entry name" value="PEBP"/>
</dbReference>
<dbReference type="SUPFAM" id="SSF49777">
    <property type="entry name" value="PEBP-like"/>
    <property type="match status" value="1"/>
</dbReference>
<dbReference type="RefSeq" id="WP_320298422.1">
    <property type="nucleotide sequence ID" value="NZ_JAVIIU010000016.1"/>
</dbReference>
<name>A0ABU4YSF6_9HYPH</name>
<feature type="signal peptide" evidence="1">
    <location>
        <begin position="1"/>
        <end position="20"/>
    </location>
</feature>
<dbReference type="PANTHER" id="PTHR30289:SF1">
    <property type="entry name" value="PEBP (PHOSPHATIDYLETHANOLAMINE-BINDING PROTEIN) FAMILY PROTEIN"/>
    <property type="match status" value="1"/>
</dbReference>
<keyword evidence="1" id="KW-0732">Signal</keyword>
<dbReference type="InterPro" id="IPR005247">
    <property type="entry name" value="YbhB_YbcL/LppC-like"/>
</dbReference>
<dbReference type="EMBL" id="JAVIIV010000028">
    <property type="protein sequence ID" value="MDX8489248.1"/>
    <property type="molecule type" value="Genomic_DNA"/>
</dbReference>
<feature type="chain" id="PRO_5045884654" evidence="1">
    <location>
        <begin position="21"/>
        <end position="182"/>
    </location>
</feature>
<dbReference type="NCBIfam" id="TIGR00481">
    <property type="entry name" value="YbhB/YbcL family Raf kinase inhibitor-like protein"/>
    <property type="match status" value="1"/>
</dbReference>
<keyword evidence="3" id="KW-1185">Reference proteome</keyword>
<dbReference type="GO" id="GO:0004860">
    <property type="term" value="F:protein kinase inhibitor activity"/>
    <property type="evidence" value="ECO:0007669"/>
    <property type="project" value="UniProtKB-KW"/>
</dbReference>
<comment type="caution">
    <text evidence="2">The sequence shown here is derived from an EMBL/GenBank/DDBJ whole genome shotgun (WGS) entry which is preliminary data.</text>
</comment>
<accession>A0ABU4YSF6</accession>